<evidence type="ECO:0000313" key="1">
    <source>
        <dbReference type="EMBL" id="KAG2499715.1"/>
    </source>
</evidence>
<evidence type="ECO:0000313" key="2">
    <source>
        <dbReference type="Proteomes" id="UP000612055"/>
    </source>
</evidence>
<sequence length="299" mass="32815">MATYIEPKVHEAYKQCLALGQSGMDISQTVGYMSRSITIDILWNAPSGTATARLQGLFVYPAGAATCKLYAYATPGTTAVRRLLWEGEPEGLDAEAAATDPANTFGVGGRRRMHQDVSGSYRALMYNSQRNEEIKRIAALEATANRFCIRENCVQKSGNNMVVAHRRTGSVRMEINLDPNAQDRFRVYAGAAPNPQDTFFYVNKQDQFGFWNLATGDVMRTIADKYCVSNGADCITRIKPWIGFGGSPPAIGYDQTNPIWLDRHNISCMVPGAILSSVEAGYPFGFPTYNQAGMLYDAG</sequence>
<accession>A0A835YJG5</accession>
<protein>
    <submittedName>
        <fullName evidence="1">Uncharacterized protein</fullName>
    </submittedName>
</protein>
<dbReference type="Proteomes" id="UP000612055">
    <property type="component" value="Unassembled WGS sequence"/>
</dbReference>
<dbReference type="EMBL" id="JAEHOE010000006">
    <property type="protein sequence ID" value="KAG2499715.1"/>
    <property type="molecule type" value="Genomic_DNA"/>
</dbReference>
<organism evidence="1 2">
    <name type="scientific">Edaphochlamys debaryana</name>
    <dbReference type="NCBI Taxonomy" id="47281"/>
    <lineage>
        <taxon>Eukaryota</taxon>
        <taxon>Viridiplantae</taxon>
        <taxon>Chlorophyta</taxon>
        <taxon>core chlorophytes</taxon>
        <taxon>Chlorophyceae</taxon>
        <taxon>CS clade</taxon>
        <taxon>Chlamydomonadales</taxon>
        <taxon>Chlamydomonadales incertae sedis</taxon>
        <taxon>Edaphochlamys</taxon>
    </lineage>
</organism>
<reference evidence="1" key="1">
    <citation type="journal article" date="2020" name="bioRxiv">
        <title>Comparative genomics of Chlamydomonas.</title>
        <authorList>
            <person name="Craig R.J."/>
            <person name="Hasan A.R."/>
            <person name="Ness R.W."/>
            <person name="Keightley P.D."/>
        </authorList>
    </citation>
    <scope>NUCLEOTIDE SEQUENCE</scope>
    <source>
        <strain evidence="1">CCAP 11/70</strain>
    </source>
</reference>
<comment type="caution">
    <text evidence="1">The sequence shown here is derived from an EMBL/GenBank/DDBJ whole genome shotgun (WGS) entry which is preliminary data.</text>
</comment>
<keyword evidence="2" id="KW-1185">Reference proteome</keyword>
<proteinExistence type="predicted"/>
<name>A0A835YJG5_9CHLO</name>
<gene>
    <name evidence="1" type="ORF">HYH03_002650</name>
</gene>
<dbReference type="AlphaFoldDB" id="A0A835YJG5"/>